<feature type="chain" id="PRO_5021368155" description="Transglycosylase SLT domain-containing protein" evidence="2">
    <location>
        <begin position="37"/>
        <end position="393"/>
    </location>
</feature>
<feature type="compositionally biased region" description="Gly residues" evidence="1">
    <location>
        <begin position="271"/>
        <end position="283"/>
    </location>
</feature>
<dbReference type="PANTHER" id="PTHR30163:SF8">
    <property type="entry name" value="LYTIC MUREIN TRANSGLYCOSYLASE"/>
    <property type="match status" value="1"/>
</dbReference>
<dbReference type="Proteomes" id="UP000297496">
    <property type="component" value="Unassembled WGS sequence"/>
</dbReference>
<dbReference type="InterPro" id="IPR043426">
    <property type="entry name" value="MltB-like"/>
</dbReference>
<feature type="compositionally biased region" description="Basic and acidic residues" evidence="1">
    <location>
        <begin position="284"/>
        <end position="294"/>
    </location>
</feature>
<evidence type="ECO:0000256" key="2">
    <source>
        <dbReference type="SAM" id="SignalP"/>
    </source>
</evidence>
<dbReference type="SUPFAM" id="SSF53955">
    <property type="entry name" value="Lysozyme-like"/>
    <property type="match status" value="1"/>
</dbReference>
<keyword evidence="2" id="KW-0732">Signal</keyword>
<evidence type="ECO:0000313" key="4">
    <source>
        <dbReference type="Proteomes" id="UP000297496"/>
    </source>
</evidence>
<evidence type="ECO:0000256" key="1">
    <source>
        <dbReference type="SAM" id="MobiDB-lite"/>
    </source>
</evidence>
<comment type="caution">
    <text evidence="3">The sequence shown here is derived from an EMBL/GenBank/DDBJ whole genome shotgun (WGS) entry which is preliminary data.</text>
</comment>
<dbReference type="GO" id="GO:0009253">
    <property type="term" value="P:peptidoglycan catabolic process"/>
    <property type="evidence" value="ECO:0007669"/>
    <property type="project" value="TreeGrafter"/>
</dbReference>
<dbReference type="EMBL" id="SRRO01000001">
    <property type="protein sequence ID" value="TGN62699.1"/>
    <property type="molecule type" value="Genomic_DNA"/>
</dbReference>
<dbReference type="InterPro" id="IPR023346">
    <property type="entry name" value="Lysozyme-like_dom_sf"/>
</dbReference>
<dbReference type="AlphaFoldDB" id="A0A4Z1CLX6"/>
<feature type="compositionally biased region" description="Low complexity" evidence="1">
    <location>
        <begin position="295"/>
        <end position="344"/>
    </location>
</feature>
<feature type="signal peptide" evidence="2">
    <location>
        <begin position="1"/>
        <end position="36"/>
    </location>
</feature>
<dbReference type="CDD" id="cd13399">
    <property type="entry name" value="Slt35-like"/>
    <property type="match status" value="1"/>
</dbReference>
<evidence type="ECO:0000313" key="3">
    <source>
        <dbReference type="EMBL" id="TGN62699.1"/>
    </source>
</evidence>
<reference evidence="3 4" key="1">
    <citation type="submission" date="2019-04" db="EMBL/GenBank/DDBJ databases">
        <title>Three New Species of Nocardioides, Nocardioides euryhalodurans sp. nov., Nocardioides seonyuensis sp. nov. and Nocardioides eburneoflavus sp. nov. Isolated from Soil.</title>
        <authorList>
            <person name="Roh S.G."/>
            <person name="Lee C."/>
            <person name="Kim M.-K."/>
            <person name="Kim S.B."/>
        </authorList>
    </citation>
    <scope>NUCLEOTIDE SEQUENCE [LARGE SCALE GENOMIC DNA]</scope>
    <source>
        <strain evidence="3 4">MMS17-SY213</strain>
    </source>
</reference>
<dbReference type="PANTHER" id="PTHR30163">
    <property type="entry name" value="MEMBRANE-BOUND LYTIC MUREIN TRANSGLYCOSYLASE B"/>
    <property type="match status" value="1"/>
</dbReference>
<protein>
    <recommendedName>
        <fullName evidence="5">Transglycosylase SLT domain-containing protein</fullName>
    </recommendedName>
</protein>
<organism evidence="3 4">
    <name type="scientific">Nocardioides eburneiflavus</name>
    <dbReference type="NCBI Taxonomy" id="2518372"/>
    <lineage>
        <taxon>Bacteria</taxon>
        <taxon>Bacillati</taxon>
        <taxon>Actinomycetota</taxon>
        <taxon>Actinomycetes</taxon>
        <taxon>Propionibacteriales</taxon>
        <taxon>Nocardioidaceae</taxon>
        <taxon>Nocardioides</taxon>
    </lineage>
</organism>
<feature type="region of interest" description="Disordered" evidence="1">
    <location>
        <begin position="263"/>
        <end position="350"/>
    </location>
</feature>
<evidence type="ECO:0008006" key="5">
    <source>
        <dbReference type="Google" id="ProtNLM"/>
    </source>
</evidence>
<keyword evidence="4" id="KW-1185">Reference proteome</keyword>
<name>A0A4Z1CLX6_9ACTN</name>
<proteinExistence type="predicted"/>
<gene>
    <name evidence="3" type="ORF">EXE59_01070</name>
</gene>
<dbReference type="OrthoDB" id="9796191at2"/>
<accession>A0A4Z1CLX6</accession>
<dbReference type="GO" id="GO:0008933">
    <property type="term" value="F:peptidoglycan lytic transglycosylase activity"/>
    <property type="evidence" value="ECO:0007669"/>
    <property type="project" value="TreeGrafter"/>
</dbReference>
<sequence length="393" mass="40135">MSSAGRLHRATAIIPLAVLSAAWTASLTGGIGSASADPDGPRTLPDGTVLPASAIEAPASVGDDAVTRAAALTPGSASDIPQAALSAYQRAEAVINGADKGCNLPWELIAAIGRVESDHGRFGGNVLDEQGVAQPGIYGIALNGKNNTQDIADTDAGQYDNDTRHDRAVGPMQFIPSTWAVVGVDGDSDGTRNPQDIDDSALATAVYLCSGDDDLSSEQGQRASVYRYNHSNAYVDLVLEIMQAYMDGDFSAVPTSTLTSGVIVPETTGSSGTGGKGGNGGKGGKGDKDDDSPTKDPTPTQTPTSTPTQTPTSTPTQTPTQTPTKDPTTNPTTSVPTSVPTLSPTLPPLPTATVSNTLTYAEAIAQCTAQGIIDLPLTGTNELEDCANDLLNP</sequence>
<dbReference type="Gene3D" id="1.10.530.10">
    <property type="match status" value="1"/>
</dbReference>